<name>T1EY03_HELRO</name>
<dbReference type="EMBL" id="KB097753">
    <property type="protein sequence ID" value="ESN90616.1"/>
    <property type="molecule type" value="Genomic_DNA"/>
</dbReference>
<dbReference type="EnsemblMetazoa" id="HelroT166310">
    <property type="protein sequence ID" value="HelroP166310"/>
    <property type="gene ID" value="HelroG166310"/>
</dbReference>
<protein>
    <submittedName>
        <fullName evidence="1 2">Uncharacterized protein</fullName>
    </submittedName>
</protein>
<dbReference type="AlphaFoldDB" id="T1EY03"/>
<dbReference type="RefSeq" id="XP_009031515.1">
    <property type="nucleotide sequence ID" value="XM_009033267.1"/>
</dbReference>
<dbReference type="InParanoid" id="T1EY03"/>
<dbReference type="GeneID" id="20201453"/>
<dbReference type="KEGG" id="hro:HELRODRAFT_166310"/>
<gene>
    <name evidence="2" type="primary">20201453</name>
    <name evidence="1" type="ORF">HELRODRAFT_166310</name>
</gene>
<dbReference type="CTD" id="20201453"/>
<dbReference type="EMBL" id="AMQM01002311">
    <property type="status" value="NOT_ANNOTATED_CDS"/>
    <property type="molecule type" value="Genomic_DNA"/>
</dbReference>
<reference evidence="2" key="3">
    <citation type="submission" date="2015-06" db="UniProtKB">
        <authorList>
            <consortium name="EnsemblMetazoa"/>
        </authorList>
    </citation>
    <scope>IDENTIFICATION</scope>
</reference>
<dbReference type="Proteomes" id="UP000015101">
    <property type="component" value="Unassembled WGS sequence"/>
</dbReference>
<dbReference type="HOGENOM" id="CLU_1770110_0_0_1"/>
<accession>T1EY03</accession>
<organism evidence="2 3">
    <name type="scientific">Helobdella robusta</name>
    <name type="common">Californian leech</name>
    <dbReference type="NCBI Taxonomy" id="6412"/>
    <lineage>
        <taxon>Eukaryota</taxon>
        <taxon>Metazoa</taxon>
        <taxon>Spiralia</taxon>
        <taxon>Lophotrochozoa</taxon>
        <taxon>Annelida</taxon>
        <taxon>Clitellata</taxon>
        <taxon>Hirudinea</taxon>
        <taxon>Rhynchobdellida</taxon>
        <taxon>Glossiphoniidae</taxon>
        <taxon>Helobdella</taxon>
    </lineage>
</organism>
<reference evidence="3" key="1">
    <citation type="submission" date="2012-12" db="EMBL/GenBank/DDBJ databases">
        <authorList>
            <person name="Hellsten U."/>
            <person name="Grimwood J."/>
            <person name="Chapman J.A."/>
            <person name="Shapiro H."/>
            <person name="Aerts A."/>
            <person name="Otillar R.P."/>
            <person name="Terry A.Y."/>
            <person name="Boore J.L."/>
            <person name="Simakov O."/>
            <person name="Marletaz F."/>
            <person name="Cho S.-J."/>
            <person name="Edsinger-Gonzales E."/>
            <person name="Havlak P."/>
            <person name="Kuo D.-H."/>
            <person name="Larsson T."/>
            <person name="Lv J."/>
            <person name="Arendt D."/>
            <person name="Savage R."/>
            <person name="Osoegawa K."/>
            <person name="de Jong P."/>
            <person name="Lindberg D.R."/>
            <person name="Seaver E.C."/>
            <person name="Weisblat D.A."/>
            <person name="Putnam N.H."/>
            <person name="Grigoriev I.V."/>
            <person name="Rokhsar D.S."/>
        </authorList>
    </citation>
    <scope>NUCLEOTIDE SEQUENCE</scope>
</reference>
<evidence type="ECO:0000313" key="1">
    <source>
        <dbReference type="EMBL" id="ESN90616.1"/>
    </source>
</evidence>
<evidence type="ECO:0000313" key="2">
    <source>
        <dbReference type="EnsemblMetazoa" id="HelroP166310"/>
    </source>
</evidence>
<evidence type="ECO:0000313" key="3">
    <source>
        <dbReference type="Proteomes" id="UP000015101"/>
    </source>
</evidence>
<proteinExistence type="predicted"/>
<reference evidence="1 3" key="2">
    <citation type="journal article" date="2013" name="Nature">
        <title>Insights into bilaterian evolution from three spiralian genomes.</title>
        <authorList>
            <person name="Simakov O."/>
            <person name="Marletaz F."/>
            <person name="Cho S.J."/>
            <person name="Edsinger-Gonzales E."/>
            <person name="Havlak P."/>
            <person name="Hellsten U."/>
            <person name="Kuo D.H."/>
            <person name="Larsson T."/>
            <person name="Lv J."/>
            <person name="Arendt D."/>
            <person name="Savage R."/>
            <person name="Osoegawa K."/>
            <person name="de Jong P."/>
            <person name="Grimwood J."/>
            <person name="Chapman J.A."/>
            <person name="Shapiro H."/>
            <person name="Aerts A."/>
            <person name="Otillar R.P."/>
            <person name="Terry A.Y."/>
            <person name="Boore J.L."/>
            <person name="Grigoriev I.V."/>
            <person name="Lindberg D.R."/>
            <person name="Seaver E.C."/>
            <person name="Weisblat D.A."/>
            <person name="Putnam N.H."/>
            <person name="Rokhsar D.S."/>
        </authorList>
    </citation>
    <scope>NUCLEOTIDE SEQUENCE</scope>
</reference>
<keyword evidence="3" id="KW-1185">Reference proteome</keyword>
<sequence length="147" mass="16938">MSSNGKRVWMCDCAHVCVCAHLLGLHNNAEWSRNFYELTYSISIRTCNLMSKTECLSDSVGLGLSREQLWVNDLKNIVILADILAAILLIPNKMAAFKFSRDRIDRFSIPAFDEHSINMFCEIVCWCLHIQWPQNRDDYLIVPINNV</sequence>